<sequence>MTKSRALPEVASATYVLEDSKGIKTQVTSATFKYVSMRNTPESQRVYKQRSQARHSTAQAQEAPKRGREFLSTSRERDHEPRERDSCFQETLITTLSPGNHVFPCIGIMLDTIYNASRHQGKVTLGVGSMASIFTYVAHMPIPPYRAQPIDIFRRVGQGDRDEGNSHAQAQRQWKGKAPVTSSPQADEEHDEVAGWKQVLSKVDALRQSQENLQVTVFDMGQQLHKILKNQTSMARKWMKYFQKQNIEFTPSPPRSPEA</sequence>
<dbReference type="EMBL" id="KK914433">
    <property type="protein sequence ID" value="KDP36493.1"/>
    <property type="molecule type" value="Genomic_DNA"/>
</dbReference>
<organism evidence="2 3">
    <name type="scientific">Jatropha curcas</name>
    <name type="common">Barbados nut</name>
    <dbReference type="NCBI Taxonomy" id="180498"/>
    <lineage>
        <taxon>Eukaryota</taxon>
        <taxon>Viridiplantae</taxon>
        <taxon>Streptophyta</taxon>
        <taxon>Embryophyta</taxon>
        <taxon>Tracheophyta</taxon>
        <taxon>Spermatophyta</taxon>
        <taxon>Magnoliopsida</taxon>
        <taxon>eudicotyledons</taxon>
        <taxon>Gunneridae</taxon>
        <taxon>Pentapetalae</taxon>
        <taxon>rosids</taxon>
        <taxon>fabids</taxon>
        <taxon>Malpighiales</taxon>
        <taxon>Euphorbiaceae</taxon>
        <taxon>Crotonoideae</taxon>
        <taxon>Jatropheae</taxon>
        <taxon>Jatropha</taxon>
    </lineage>
</organism>
<dbReference type="Proteomes" id="UP000027138">
    <property type="component" value="Unassembled WGS sequence"/>
</dbReference>
<protein>
    <submittedName>
        <fullName evidence="2">Uncharacterized protein</fullName>
    </submittedName>
</protein>
<proteinExistence type="predicted"/>
<evidence type="ECO:0000313" key="3">
    <source>
        <dbReference type="Proteomes" id="UP000027138"/>
    </source>
</evidence>
<feature type="compositionally biased region" description="Basic and acidic residues" evidence="1">
    <location>
        <begin position="63"/>
        <end position="85"/>
    </location>
</feature>
<accession>A0A067KNA0</accession>
<feature type="region of interest" description="Disordered" evidence="1">
    <location>
        <begin position="157"/>
        <end position="192"/>
    </location>
</feature>
<reference evidence="2 3" key="1">
    <citation type="journal article" date="2014" name="PLoS ONE">
        <title>Global Analysis of Gene Expression Profiles in Physic Nut (Jatropha curcas L.) Seedlings Exposed to Salt Stress.</title>
        <authorList>
            <person name="Zhang L."/>
            <person name="Zhang C."/>
            <person name="Wu P."/>
            <person name="Chen Y."/>
            <person name="Li M."/>
            <person name="Jiang H."/>
            <person name="Wu G."/>
        </authorList>
    </citation>
    <scope>NUCLEOTIDE SEQUENCE [LARGE SCALE GENOMIC DNA]</scope>
    <source>
        <strain evidence="3">cv. GZQX0401</strain>
        <tissue evidence="2">Young leaves</tissue>
    </source>
</reference>
<name>A0A067KNA0_JATCU</name>
<dbReference type="AlphaFoldDB" id="A0A067KNA0"/>
<gene>
    <name evidence="2" type="ORF">JCGZ_09501</name>
</gene>
<feature type="region of interest" description="Disordered" evidence="1">
    <location>
        <begin position="40"/>
        <end position="85"/>
    </location>
</feature>
<evidence type="ECO:0000313" key="2">
    <source>
        <dbReference type="EMBL" id="KDP36493.1"/>
    </source>
</evidence>
<keyword evidence="3" id="KW-1185">Reference proteome</keyword>
<evidence type="ECO:0000256" key="1">
    <source>
        <dbReference type="SAM" id="MobiDB-lite"/>
    </source>
</evidence>